<feature type="compositionally biased region" description="Polar residues" evidence="1">
    <location>
        <begin position="1124"/>
        <end position="1136"/>
    </location>
</feature>
<feature type="region of interest" description="Disordered" evidence="1">
    <location>
        <begin position="1062"/>
        <end position="1256"/>
    </location>
</feature>
<feature type="region of interest" description="Disordered" evidence="1">
    <location>
        <begin position="426"/>
        <end position="451"/>
    </location>
</feature>
<feature type="compositionally biased region" description="Low complexity" evidence="1">
    <location>
        <begin position="426"/>
        <end position="443"/>
    </location>
</feature>
<feature type="compositionally biased region" description="Basic and acidic residues" evidence="1">
    <location>
        <begin position="1137"/>
        <end position="1149"/>
    </location>
</feature>
<feature type="compositionally biased region" description="Basic and acidic residues" evidence="1">
    <location>
        <begin position="955"/>
        <end position="967"/>
    </location>
</feature>
<feature type="region of interest" description="Disordered" evidence="1">
    <location>
        <begin position="935"/>
        <end position="967"/>
    </location>
</feature>
<feature type="region of interest" description="Disordered" evidence="1">
    <location>
        <begin position="534"/>
        <end position="559"/>
    </location>
</feature>
<feature type="compositionally biased region" description="Basic and acidic residues" evidence="1">
    <location>
        <begin position="1245"/>
        <end position="1256"/>
    </location>
</feature>
<feature type="compositionally biased region" description="Polar residues" evidence="1">
    <location>
        <begin position="536"/>
        <end position="546"/>
    </location>
</feature>
<protein>
    <submittedName>
        <fullName evidence="2">Uncharacterized protein</fullName>
    </submittedName>
</protein>
<feature type="compositionally biased region" description="Low complexity" evidence="1">
    <location>
        <begin position="942"/>
        <end position="953"/>
    </location>
</feature>
<feature type="compositionally biased region" description="Polar residues" evidence="1">
    <location>
        <begin position="1220"/>
        <end position="1244"/>
    </location>
</feature>
<gene>
    <name evidence="2" type="ORF">Bhyg_06609</name>
</gene>
<feature type="compositionally biased region" description="Basic and acidic residues" evidence="1">
    <location>
        <begin position="1095"/>
        <end position="1108"/>
    </location>
</feature>
<evidence type="ECO:0000256" key="1">
    <source>
        <dbReference type="SAM" id="MobiDB-lite"/>
    </source>
</evidence>
<dbReference type="Proteomes" id="UP001151699">
    <property type="component" value="Chromosome B"/>
</dbReference>
<proteinExistence type="predicted"/>
<feature type="region of interest" description="Disordered" evidence="1">
    <location>
        <begin position="675"/>
        <end position="728"/>
    </location>
</feature>
<feature type="region of interest" description="Disordered" evidence="1">
    <location>
        <begin position="755"/>
        <end position="808"/>
    </location>
</feature>
<feature type="compositionally biased region" description="Low complexity" evidence="1">
    <location>
        <begin position="1064"/>
        <end position="1094"/>
    </location>
</feature>
<feature type="compositionally biased region" description="Basic residues" evidence="1">
    <location>
        <begin position="778"/>
        <end position="792"/>
    </location>
</feature>
<feature type="compositionally biased region" description="Polar residues" evidence="1">
    <location>
        <begin position="1282"/>
        <end position="1297"/>
    </location>
</feature>
<evidence type="ECO:0000313" key="2">
    <source>
        <dbReference type="EMBL" id="KAJ6641669.1"/>
    </source>
</evidence>
<feature type="compositionally biased region" description="Polar residues" evidence="1">
    <location>
        <begin position="675"/>
        <end position="687"/>
    </location>
</feature>
<feature type="region of interest" description="Disordered" evidence="1">
    <location>
        <begin position="1277"/>
        <end position="1298"/>
    </location>
</feature>
<feature type="region of interest" description="Disordered" evidence="1">
    <location>
        <begin position="353"/>
        <end position="414"/>
    </location>
</feature>
<dbReference type="OrthoDB" id="8193595at2759"/>
<feature type="compositionally biased region" description="Polar residues" evidence="1">
    <location>
        <begin position="762"/>
        <end position="777"/>
    </location>
</feature>
<name>A0A9Q0S222_9DIPT</name>
<feature type="compositionally biased region" description="Basic residues" evidence="1">
    <location>
        <begin position="690"/>
        <end position="703"/>
    </location>
</feature>
<feature type="compositionally biased region" description="Low complexity" evidence="1">
    <location>
        <begin position="1155"/>
        <end position="1172"/>
    </location>
</feature>
<feature type="compositionally biased region" description="Polar residues" evidence="1">
    <location>
        <begin position="371"/>
        <end position="380"/>
    </location>
</feature>
<feature type="compositionally biased region" description="Basic and acidic residues" evidence="1">
    <location>
        <begin position="361"/>
        <end position="370"/>
    </location>
</feature>
<sequence length="1349" mass="151899">MTMMDSYSVSLILGFVTALLINNCGGIYHQRTIRALDFPTQWRPLAVPAQNEHLISIANFDSANKAQLAQIAHHNAQILRQIKGLHPPITQYHNPYPMFATGHGGKNVFVHTNIIHPSLPDSSTNNLLTSSSNVAHTIVPNNMKNHFVSPKPSFMGKTEMKSPFKFLNSVHTSTAKIPGLIKGAVSVQPSFPIYASTTSRVPIIRDVTLTPPPSYRTTPKSHPVVNKMNAHLALSSRTKTPVMSASNSFDAFSIPGQILNSFANFAQPSHVIRDNKPRISNAFLNYQVEQPFSNSYSGHLVPAGHFISKPQYTNSLRYPQNSVSSVYSPHSQHTVLLKHPSPPVQSIQQLVNNQHSSVQYEKPKEQHLTETFHSQTISHDNPNRETETQYQKPVVESEDHKENDGAYLPPLPSVPPSVLSPFFQNVQQQQLQSQTSTEPQPSVNDHNNFPNAYDLYKSNKDVQFSNFKALENEFTHNLVPPPFKHKETSQFREKPQSSSSYLDVEQIKALDILNKYNIPAISPLQDANRFAYNSRPVPSTETSNVERPSEKPSGTFASFTTEKPNIFQNLNRAPESEYKQHKLMHPGYTGAKRPVPSTHQPFLPTPQSHDIAITHSFFTIEDAITLSPKHSYDSYRPILPTKTDQIEEIIRKPVEEEITEVVTLTPINNNLQETVKETSPTPTLDTSTRLRGRGNKIRRRKPKPSTEANDEAQGQWETFKNDDTQNGNYRQNYNEAIVEEKPNDEMIENVANFNRNRHRIRPSSTASTIEGNMNQKPSRGRRPLNKTRHRTSSHTTPTGESPEDNEQITMDPFVSNYNYRHRRPSTTTQTFSSPSAPLHIFKDVQTTDPVTIISDVQTNEPMRTKVYTTAMSHHNFNHDVTEPLLVNTPVGNPEENFVILSTKAAFSDNAITNTPESETTINYRQNTFPVEETVIPTQQLASTTSSSTTTSSSKISEDVSEKNGLDHLRHRQRLRYKEKLKDAASSTTSTSTTTEIFVDKTVQDNEVTDNRMNVRLPTSSSKASVDDEAVTTPALSTNKLHRLNAMNKFNRPRFSVKDYRQKISTSSTTTEQTSPSTESTTLATTRLRFPTRTRLLPDLKKTVEKVAKTQDTVKSPDEAPVMKPTSSQDATESTSETTRKRFSPKDRYTNRAKTTENPSTTTNRSTTRSRGSSTRRDFGHKGRQSSTTPSSIEKSVSRTPIIRNSTYPLRRPQNVGLRQRIQNHYKTTKEPTSSNEVDSQTDMTMENKSDEISTEDYKRETAIMKIAKDDHSYRPYKASDEVNYNDSDNDLNGSPSEQSERVAELAIFDNSFNSVHTGSASRRIPGYFTIATEDPILPIEAFFPQVKRD</sequence>
<keyword evidence="3" id="KW-1185">Reference proteome</keyword>
<dbReference type="EMBL" id="WJQU01000002">
    <property type="protein sequence ID" value="KAJ6641669.1"/>
    <property type="molecule type" value="Genomic_DNA"/>
</dbReference>
<accession>A0A9Q0S222</accession>
<evidence type="ECO:0000313" key="3">
    <source>
        <dbReference type="Proteomes" id="UP001151699"/>
    </source>
</evidence>
<feature type="region of interest" description="Disordered" evidence="1">
    <location>
        <begin position="478"/>
        <end position="497"/>
    </location>
</feature>
<feature type="compositionally biased region" description="Basic and acidic residues" evidence="1">
    <location>
        <begin position="484"/>
        <end position="495"/>
    </location>
</feature>
<reference evidence="2" key="1">
    <citation type="submission" date="2022-07" db="EMBL/GenBank/DDBJ databases">
        <authorList>
            <person name="Trinca V."/>
            <person name="Uliana J.V.C."/>
            <person name="Torres T.T."/>
            <person name="Ward R.J."/>
            <person name="Monesi N."/>
        </authorList>
    </citation>
    <scope>NUCLEOTIDE SEQUENCE</scope>
    <source>
        <strain evidence="2">HSMRA1968</strain>
        <tissue evidence="2">Whole embryos</tissue>
    </source>
</reference>
<organism evidence="2 3">
    <name type="scientific">Pseudolycoriella hygida</name>
    <dbReference type="NCBI Taxonomy" id="35572"/>
    <lineage>
        <taxon>Eukaryota</taxon>
        <taxon>Metazoa</taxon>
        <taxon>Ecdysozoa</taxon>
        <taxon>Arthropoda</taxon>
        <taxon>Hexapoda</taxon>
        <taxon>Insecta</taxon>
        <taxon>Pterygota</taxon>
        <taxon>Neoptera</taxon>
        <taxon>Endopterygota</taxon>
        <taxon>Diptera</taxon>
        <taxon>Nematocera</taxon>
        <taxon>Sciaroidea</taxon>
        <taxon>Sciaridae</taxon>
        <taxon>Pseudolycoriella</taxon>
    </lineage>
</organism>
<feature type="compositionally biased region" description="Basic and acidic residues" evidence="1">
    <location>
        <begin position="395"/>
        <end position="404"/>
    </location>
</feature>
<comment type="caution">
    <text evidence="2">The sequence shown here is derived from an EMBL/GenBank/DDBJ whole genome shotgun (WGS) entry which is preliminary data.</text>
</comment>
<feature type="compositionally biased region" description="Polar residues" evidence="1">
    <location>
        <begin position="1184"/>
        <end position="1207"/>
    </location>
</feature>